<dbReference type="Gene3D" id="1.20.1280.50">
    <property type="match status" value="1"/>
</dbReference>
<dbReference type="Proteomes" id="UP001151287">
    <property type="component" value="Unassembled WGS sequence"/>
</dbReference>
<evidence type="ECO:0000313" key="3">
    <source>
        <dbReference type="EMBL" id="KAJ1687946.1"/>
    </source>
</evidence>
<dbReference type="SUPFAM" id="SSF50965">
    <property type="entry name" value="Galactose oxidase, central domain"/>
    <property type="match status" value="1"/>
</dbReference>
<dbReference type="AlphaFoldDB" id="A0A9Q0C613"/>
<dbReference type="Pfam" id="PF00646">
    <property type="entry name" value="F-box"/>
    <property type="match status" value="1"/>
</dbReference>
<dbReference type="EMBL" id="JAMQYH010000005">
    <property type="protein sequence ID" value="KAJ1687946.1"/>
    <property type="molecule type" value="Genomic_DNA"/>
</dbReference>
<feature type="region of interest" description="Disordered" evidence="1">
    <location>
        <begin position="540"/>
        <end position="576"/>
    </location>
</feature>
<proteinExistence type="predicted"/>
<dbReference type="Pfam" id="PF03478">
    <property type="entry name" value="Beta-prop_KIB1-4"/>
    <property type="match status" value="3"/>
</dbReference>
<dbReference type="PROSITE" id="PS50181">
    <property type="entry name" value="FBOX"/>
    <property type="match status" value="1"/>
</dbReference>
<name>A0A9Q0C613_9POAL</name>
<dbReference type="PANTHER" id="PTHR33127:SF97">
    <property type="entry name" value="OS08G0448300 PROTEIN"/>
    <property type="match status" value="1"/>
</dbReference>
<dbReference type="InterPro" id="IPR001810">
    <property type="entry name" value="F-box_dom"/>
</dbReference>
<evidence type="ECO:0000313" key="4">
    <source>
        <dbReference type="Proteomes" id="UP001151287"/>
    </source>
</evidence>
<accession>A0A9Q0C613</accession>
<keyword evidence="4" id="KW-1185">Reference proteome</keyword>
<protein>
    <recommendedName>
        <fullName evidence="2">F-box domain-containing protein</fullName>
    </recommendedName>
</protein>
<dbReference type="InterPro" id="IPR005174">
    <property type="entry name" value="KIB1-4_b-propeller"/>
</dbReference>
<sequence>MLDIGLKDQFPSSFSKLPWLIRFPDEEKESCTFINFITGSKEERNIPEMKGKKCFGCFGEWVLLIDKETRECFFLSLVSYSKVHLPPFKECLVHIEKFSLSSSPTSPDCMITYASFNGDFILFCHKHDKEWTKLLVPYFHEQYPDACSGVNVIYNGWLFILNKCRLAKIFDFAALCDHRRVEMIPSYILDGYSETFKMDKYFVESCNSLYLVIIHKFGLGQHVIHMEVHQLVEPSEESEKQDKLYWNYVPSIGDRAFFLSRYNGVSLCAKEFGVEPNCIYATVPCFDGERLYKFCLDNQTFSFYLLLPEDRWNYEGLLFWAIPSSRMQAIEFETPLDVVELNKDRVIIEENQENNENQERNQISRQWTDLPKEMVQLLFQRLSLVDCLRVSTLCKTWASTSQSVPEENAWPWLMHSPDVFNGTCKFFDPVCGKEYSLEIDALFSNQQIAFHSSRDGWVVMSEGDEAIYVLNPLTKEMIELPGLDCLDYHCISFTGTPTSPDFRAFAFYFEYDDNDKMVKIYSCRPGQEELTETGQEELTETGQEEWTETGQEELTETGQEELTETGQEELTETDQEELTETGQEEWTETILESDIQFCATINNPVLFHGEFYCLDRRGQLGVFNPDEMTWRVLTKPEPICPDVPCYAYACCSLVEIQGDLVAVFRPDTTLKPIEVYKLDRSKMAWSEVNNLGDITIFVGFRNSIAIPSPLKRFRNSIYLPKFEGREHRNGVFYSMDDHQYHPKFYGVEEPTTYVWFQPNKRLLQKDMDAETSILQNESSLN</sequence>
<reference evidence="3" key="1">
    <citation type="journal article" date="2022" name="Cell">
        <title>Repeat-based holocentromeres influence genome architecture and karyotype evolution.</title>
        <authorList>
            <person name="Hofstatter P.G."/>
            <person name="Thangavel G."/>
            <person name="Lux T."/>
            <person name="Neumann P."/>
            <person name="Vondrak T."/>
            <person name="Novak P."/>
            <person name="Zhang M."/>
            <person name="Costa L."/>
            <person name="Castellani M."/>
            <person name="Scott A."/>
            <person name="Toegelov H."/>
            <person name="Fuchs J."/>
            <person name="Mata-Sucre Y."/>
            <person name="Dias Y."/>
            <person name="Vanzela A.L.L."/>
            <person name="Huettel B."/>
            <person name="Almeida C.C.S."/>
            <person name="Simkova H."/>
            <person name="Souza G."/>
            <person name="Pedrosa-Harand A."/>
            <person name="Macas J."/>
            <person name="Mayer K.F.X."/>
            <person name="Houben A."/>
            <person name="Marques A."/>
        </authorList>
    </citation>
    <scope>NUCLEOTIDE SEQUENCE</scope>
    <source>
        <strain evidence="3">RhyBre1mFocal</strain>
    </source>
</reference>
<organism evidence="3 4">
    <name type="scientific">Rhynchospora breviuscula</name>
    <dbReference type="NCBI Taxonomy" id="2022672"/>
    <lineage>
        <taxon>Eukaryota</taxon>
        <taxon>Viridiplantae</taxon>
        <taxon>Streptophyta</taxon>
        <taxon>Embryophyta</taxon>
        <taxon>Tracheophyta</taxon>
        <taxon>Spermatophyta</taxon>
        <taxon>Magnoliopsida</taxon>
        <taxon>Liliopsida</taxon>
        <taxon>Poales</taxon>
        <taxon>Cyperaceae</taxon>
        <taxon>Cyperoideae</taxon>
        <taxon>Rhynchosporeae</taxon>
        <taxon>Rhynchospora</taxon>
    </lineage>
</organism>
<feature type="domain" description="F-box" evidence="2">
    <location>
        <begin position="364"/>
        <end position="413"/>
    </location>
</feature>
<dbReference type="InterPro" id="IPR011043">
    <property type="entry name" value="Gal_Oxase/kelch_b-propeller"/>
</dbReference>
<gene>
    <name evidence="3" type="ORF">LUZ63_019336</name>
</gene>
<dbReference type="OrthoDB" id="679467at2759"/>
<dbReference type="PANTHER" id="PTHR33127">
    <property type="entry name" value="TRANSMEMBRANE PROTEIN"/>
    <property type="match status" value="1"/>
</dbReference>
<comment type="caution">
    <text evidence="3">The sequence shown here is derived from an EMBL/GenBank/DDBJ whole genome shotgun (WGS) entry which is preliminary data.</text>
</comment>
<evidence type="ECO:0000259" key="2">
    <source>
        <dbReference type="PROSITE" id="PS50181"/>
    </source>
</evidence>
<dbReference type="SUPFAM" id="SSF81383">
    <property type="entry name" value="F-box domain"/>
    <property type="match status" value="1"/>
</dbReference>
<evidence type="ECO:0000256" key="1">
    <source>
        <dbReference type="SAM" id="MobiDB-lite"/>
    </source>
</evidence>
<dbReference type="InterPro" id="IPR036047">
    <property type="entry name" value="F-box-like_dom_sf"/>
</dbReference>